<dbReference type="Pfam" id="PF01464">
    <property type="entry name" value="SLT"/>
    <property type="match status" value="1"/>
</dbReference>
<evidence type="ECO:0000256" key="3">
    <source>
        <dbReference type="ARBA" id="ARBA00022729"/>
    </source>
</evidence>
<dbReference type="Gene3D" id="1.25.20.10">
    <property type="entry name" value="Bacterial muramidases"/>
    <property type="match status" value="1"/>
</dbReference>
<dbReference type="PROSITE" id="PS00922">
    <property type="entry name" value="TRANSGLYCOSYLASE"/>
    <property type="match status" value="1"/>
</dbReference>
<evidence type="ECO:0000313" key="8">
    <source>
        <dbReference type="Proteomes" id="UP000777935"/>
    </source>
</evidence>
<keyword evidence="3 5" id="KW-0732">Signal</keyword>
<evidence type="ECO:0000313" key="7">
    <source>
        <dbReference type="EMBL" id="NSX53989.1"/>
    </source>
</evidence>
<proteinExistence type="inferred from homology"/>
<comment type="similarity">
    <text evidence="1">Belongs to the transglycosylase Slt family.</text>
</comment>
<dbReference type="RefSeq" id="WP_174135558.1">
    <property type="nucleotide sequence ID" value="NZ_JABUFE010000002.1"/>
</dbReference>
<evidence type="ECO:0000256" key="5">
    <source>
        <dbReference type="SAM" id="SignalP"/>
    </source>
</evidence>
<organism evidence="7 8">
    <name type="scientific">Parasulfitobacter algicola</name>
    <dbReference type="NCBI Taxonomy" id="2614809"/>
    <lineage>
        <taxon>Bacteria</taxon>
        <taxon>Pseudomonadati</taxon>
        <taxon>Pseudomonadota</taxon>
        <taxon>Alphaproteobacteria</taxon>
        <taxon>Rhodobacterales</taxon>
        <taxon>Roseobacteraceae</taxon>
        <taxon>Parasulfitobacter</taxon>
    </lineage>
</organism>
<feature type="chain" id="PRO_5047151140" evidence="5">
    <location>
        <begin position="22"/>
        <end position="672"/>
    </location>
</feature>
<evidence type="ECO:0000256" key="1">
    <source>
        <dbReference type="ARBA" id="ARBA00007734"/>
    </source>
</evidence>
<evidence type="ECO:0000256" key="2">
    <source>
        <dbReference type="ARBA" id="ARBA00009387"/>
    </source>
</evidence>
<feature type="compositionally biased region" description="Polar residues" evidence="4">
    <location>
        <begin position="657"/>
        <end position="672"/>
    </location>
</feature>
<sequence>MRFFPLVSMLFIVLATAPATAQDRRDGVALLAAFRAINQGDWDKARESAEKRSTILADIVEWRRLREDGGTLAETNRFLQNHPDWPGLQRLRRIGEQTLAPSTPPDQVLAYFKDQPPQTGHGMLRLAIALRATGDQETGDQMVVHAWKTMTLTKAEFATFLTQNTKLLAPHHTERLDMLLWRGRLVEAERLLPLMGKDQTALAKARIALQRNMPGVDDLIKAVPEDLQADAGLAHARFEWRIKKGMRAGAMQIILDQSKTAEGLGLPEEWANRRRLLARQEMRQGNAARAYDLASAHHLKAGSNFADLEWLAGYIALRKLNRPQVAVNHFQRFSDAVSSPISRGRAGYWLGRAYEAAGDPQAAGRAYADGAQHQTSFYGLLAAERLSLPMDPALANRPTQGDMPFADSSVFAAGRILMDAGHISLAEVFLTHLAESLDDQGVAQLALFLQQEDQPHLSVMIGKRASRGGVTVPSALFPLHPLMDADIPVAPELALAIARRESEFDPSVRSQVGARGLMQLMPATAKAVAADLELTHTTARLSDAVYNAILGTAYLRDLTDIFGPSNVMVAAAYNAGPSRPLRWMDERGDPRIGEVDVIDWIEHIEFRETRNYVMRVMESLPVYRAQLTGQPQNLRFMEELIGAKAVVRPRARPEQLSPATQLSPTSAENDIR</sequence>
<reference evidence="7 8" key="1">
    <citation type="submission" date="2020-06" db="EMBL/GenBank/DDBJ databases">
        <title>Sulfitobacter algicola sp. nov., isolated from green algae.</title>
        <authorList>
            <person name="Wang C."/>
        </authorList>
    </citation>
    <scope>NUCLEOTIDE SEQUENCE [LARGE SCALE GENOMIC DNA]</scope>
    <source>
        <strain evidence="7 8">1151</strain>
    </source>
</reference>
<feature type="domain" description="Transglycosylase SLT" evidence="6">
    <location>
        <begin position="489"/>
        <end position="590"/>
    </location>
</feature>
<keyword evidence="8" id="KW-1185">Reference proteome</keyword>
<dbReference type="CDD" id="cd13401">
    <property type="entry name" value="Slt70-like"/>
    <property type="match status" value="1"/>
</dbReference>
<dbReference type="InterPro" id="IPR023346">
    <property type="entry name" value="Lysozyme-like_dom_sf"/>
</dbReference>
<feature type="region of interest" description="Disordered" evidence="4">
    <location>
        <begin position="651"/>
        <end position="672"/>
    </location>
</feature>
<dbReference type="PANTHER" id="PTHR37423:SF2">
    <property type="entry name" value="MEMBRANE-BOUND LYTIC MUREIN TRANSGLYCOSYLASE C"/>
    <property type="match status" value="1"/>
</dbReference>
<dbReference type="SUPFAM" id="SSF48435">
    <property type="entry name" value="Bacterial muramidases"/>
    <property type="match status" value="1"/>
</dbReference>
<accession>A0ABX2IM84</accession>
<dbReference type="Proteomes" id="UP000777935">
    <property type="component" value="Unassembled WGS sequence"/>
</dbReference>
<dbReference type="InterPro" id="IPR008258">
    <property type="entry name" value="Transglycosylase_SLT_dom_1"/>
</dbReference>
<feature type="signal peptide" evidence="5">
    <location>
        <begin position="1"/>
        <end position="21"/>
    </location>
</feature>
<gene>
    <name evidence="7" type="ORF">HRQ87_04150</name>
</gene>
<comment type="caution">
    <text evidence="7">The sequence shown here is derived from an EMBL/GenBank/DDBJ whole genome shotgun (WGS) entry which is preliminary data.</text>
</comment>
<evidence type="ECO:0000256" key="4">
    <source>
        <dbReference type="SAM" id="MobiDB-lite"/>
    </source>
</evidence>
<dbReference type="PANTHER" id="PTHR37423">
    <property type="entry name" value="SOLUBLE LYTIC MUREIN TRANSGLYCOSYLASE-RELATED"/>
    <property type="match status" value="1"/>
</dbReference>
<dbReference type="InterPro" id="IPR000189">
    <property type="entry name" value="Transglyc_AS"/>
</dbReference>
<dbReference type="Gene3D" id="1.10.530.10">
    <property type="match status" value="1"/>
</dbReference>
<name>A0ABX2IM84_9RHOB</name>
<dbReference type="InterPro" id="IPR008939">
    <property type="entry name" value="Lytic_TGlycosylase_superhlx_U"/>
</dbReference>
<comment type="similarity">
    <text evidence="2">Belongs to the virb1 family.</text>
</comment>
<evidence type="ECO:0000259" key="6">
    <source>
        <dbReference type="Pfam" id="PF01464"/>
    </source>
</evidence>
<protein>
    <submittedName>
        <fullName evidence="7">Lytic transglycosylase domain-containing protein</fullName>
    </submittedName>
</protein>
<dbReference type="EMBL" id="JABUFE010000002">
    <property type="protein sequence ID" value="NSX53989.1"/>
    <property type="molecule type" value="Genomic_DNA"/>
</dbReference>
<dbReference type="SUPFAM" id="SSF53955">
    <property type="entry name" value="Lysozyme-like"/>
    <property type="match status" value="1"/>
</dbReference>